<dbReference type="eggNOG" id="COG3237">
    <property type="taxonomic scope" value="Bacteria"/>
</dbReference>
<dbReference type="Gene3D" id="1.10.1470.10">
    <property type="entry name" value="YjbJ"/>
    <property type="match status" value="1"/>
</dbReference>
<dbReference type="PANTHER" id="PTHR34977:SF1">
    <property type="entry name" value="UPF0337 PROTEIN YJBJ"/>
    <property type="match status" value="1"/>
</dbReference>
<organism evidence="3 4">
    <name type="scientific">Hafnia alvei FB1</name>
    <dbReference type="NCBI Taxonomy" id="1453496"/>
    <lineage>
        <taxon>Bacteria</taxon>
        <taxon>Pseudomonadati</taxon>
        <taxon>Pseudomonadota</taxon>
        <taxon>Gammaproteobacteria</taxon>
        <taxon>Enterobacterales</taxon>
        <taxon>Hafniaceae</taxon>
        <taxon>Hafnia</taxon>
    </lineage>
</organism>
<evidence type="ECO:0000313" key="3">
    <source>
        <dbReference type="EMBL" id="AIU71386.1"/>
    </source>
</evidence>
<dbReference type="HOGENOM" id="CLU_135567_4_1_6"/>
<accession>A0A097QY16</accession>
<dbReference type="KEGG" id="hav:AT03_02630"/>
<dbReference type="PIRSF" id="PIRSF039008">
    <property type="entry name" value="YjbJ"/>
    <property type="match status" value="1"/>
</dbReference>
<dbReference type="RefSeq" id="WP_025802413.1">
    <property type="nucleotide sequence ID" value="NZ_CP009706.1"/>
</dbReference>
<dbReference type="InterPro" id="IPR008462">
    <property type="entry name" value="CsbD"/>
</dbReference>
<evidence type="ECO:0000256" key="1">
    <source>
        <dbReference type="ARBA" id="ARBA00009129"/>
    </source>
</evidence>
<reference evidence="3 4" key="1">
    <citation type="journal article" date="2014" name="Gut Pathog.">
        <title>Gene clusters of Hafnia alvei strain FB1 important in survival and pathogenesis: a draft genome perspective.</title>
        <authorList>
            <person name="Tan J.Y."/>
            <person name="Yin W.F."/>
            <person name="Chan K.G."/>
        </authorList>
    </citation>
    <scope>NUCLEOTIDE SEQUENCE [LARGE SCALE GENOMIC DNA]</scope>
    <source>
        <strain evidence="3 4">FB1</strain>
    </source>
</reference>
<dbReference type="NCBIfam" id="NF007748">
    <property type="entry name" value="PRK10428.1"/>
    <property type="match status" value="1"/>
</dbReference>
<dbReference type="GeneID" id="78449661"/>
<dbReference type="SUPFAM" id="SSF69047">
    <property type="entry name" value="Hypothetical protein YjbJ"/>
    <property type="match status" value="1"/>
</dbReference>
<feature type="domain" description="CsbD-like" evidence="2">
    <location>
        <begin position="4"/>
        <end position="56"/>
    </location>
</feature>
<dbReference type="InterPro" id="IPR036629">
    <property type="entry name" value="YjbJ_sf"/>
</dbReference>
<dbReference type="InterPro" id="IPR050423">
    <property type="entry name" value="UPF0337_stress_rsp"/>
</dbReference>
<dbReference type="PATRIC" id="fig|1453496.5.peg.513"/>
<protein>
    <recommendedName>
        <fullName evidence="2">CsbD-like domain-containing protein</fullName>
    </recommendedName>
</protein>
<evidence type="ECO:0000259" key="2">
    <source>
        <dbReference type="Pfam" id="PF05532"/>
    </source>
</evidence>
<name>A0A097QY16_HAFAL</name>
<comment type="similarity">
    <text evidence="1">Belongs to the UPF0337 (CsbD) family.</text>
</comment>
<dbReference type="InterPro" id="IPR026042">
    <property type="entry name" value="YjbJ"/>
</dbReference>
<dbReference type="EMBL" id="CP009706">
    <property type="protein sequence ID" value="AIU71386.1"/>
    <property type="molecule type" value="Genomic_DNA"/>
</dbReference>
<proteinExistence type="inferred from homology"/>
<dbReference type="PANTHER" id="PTHR34977">
    <property type="entry name" value="UPF0337 PROTEIN YJBJ"/>
    <property type="match status" value="1"/>
</dbReference>
<dbReference type="AlphaFoldDB" id="A0A097QY16"/>
<keyword evidence="4" id="KW-1185">Reference proteome</keyword>
<sequence length="69" mass="8231">MNKDQASGNWKQFKGTVKEKWGKLTDDDLTVIEGKRDQLVGKIQERYGYQKEAAEKEVKAWEDHNKYRW</sequence>
<dbReference type="OrthoDB" id="9796058at2"/>
<dbReference type="Proteomes" id="UP000029986">
    <property type="component" value="Chromosome"/>
</dbReference>
<gene>
    <name evidence="3" type="ORF">AT03_02630</name>
</gene>
<dbReference type="Pfam" id="PF05532">
    <property type="entry name" value="CsbD"/>
    <property type="match status" value="1"/>
</dbReference>
<evidence type="ECO:0000313" key="4">
    <source>
        <dbReference type="Proteomes" id="UP000029986"/>
    </source>
</evidence>